<protein>
    <submittedName>
        <fullName evidence="3">MinD/ParA family protein</fullName>
    </submittedName>
</protein>
<dbReference type="InterPro" id="IPR033756">
    <property type="entry name" value="YlxH/NBP35"/>
</dbReference>
<reference evidence="3" key="1">
    <citation type="submission" date="2020-10" db="EMBL/GenBank/DDBJ databases">
        <authorList>
            <person name="Castelo-Branco R."/>
            <person name="Eusebio N."/>
            <person name="Adriana R."/>
            <person name="Vieira A."/>
            <person name="Brugerolle De Fraissinette N."/>
            <person name="Rezende De Castro R."/>
            <person name="Schneider M.P."/>
            <person name="Vasconcelos V."/>
            <person name="Leao P.N."/>
        </authorList>
    </citation>
    <scope>NUCLEOTIDE SEQUENCE</scope>
    <source>
        <strain evidence="3">LEGE 06105</strain>
    </source>
</reference>
<keyword evidence="1" id="KW-0547">Nucleotide-binding</keyword>
<dbReference type="AlphaFoldDB" id="A0A8J7FEW7"/>
<evidence type="ECO:0000313" key="4">
    <source>
        <dbReference type="Proteomes" id="UP000620559"/>
    </source>
</evidence>
<dbReference type="PANTHER" id="PTHR13696:SF99">
    <property type="entry name" value="COBYRINIC ACID AC-DIAMIDE SYNTHASE"/>
    <property type="match status" value="1"/>
</dbReference>
<organism evidence="3 4">
    <name type="scientific">Plectonema cf. radiosum LEGE 06105</name>
    <dbReference type="NCBI Taxonomy" id="945769"/>
    <lineage>
        <taxon>Bacteria</taxon>
        <taxon>Bacillati</taxon>
        <taxon>Cyanobacteriota</taxon>
        <taxon>Cyanophyceae</taxon>
        <taxon>Oscillatoriophycideae</taxon>
        <taxon>Oscillatoriales</taxon>
        <taxon>Microcoleaceae</taxon>
        <taxon>Plectonema</taxon>
    </lineage>
</organism>
<sequence>MAKIVSIHSFRGGTGKSNVTANLATLIARAGYRVGIVDTDIQSPGIHVPFGLDESIKYTLNDYLWGRCKIEAATYDLSSTFTASKNWFSKHRGKIYLIPSSIKTGEISRILREGYDARLLNDGFRHLIQRFSLDYLFIDTHPGINEETLLSAIISDVLLIILRPDKQDYQGTAVTIDVARKLEVPKMLLVVNKALPSLNYQRLQQQIQQTYNVPVAGILPVCEEMFQLGSSDIFCSRYPEHPWTKTVSAIASTLIKVDGKYYPRSTSFSNPCVQ</sequence>
<evidence type="ECO:0000313" key="3">
    <source>
        <dbReference type="EMBL" id="MBE9213026.1"/>
    </source>
</evidence>
<dbReference type="Proteomes" id="UP000620559">
    <property type="component" value="Unassembled WGS sequence"/>
</dbReference>
<name>A0A8J7FEW7_9CYAN</name>
<dbReference type="RefSeq" id="WP_193919501.1">
    <property type="nucleotide sequence ID" value="NZ_JADEWL010000023.1"/>
</dbReference>
<dbReference type="InterPro" id="IPR050678">
    <property type="entry name" value="DNA_Partitioning_ATPase"/>
</dbReference>
<dbReference type="GO" id="GO:0005524">
    <property type="term" value="F:ATP binding"/>
    <property type="evidence" value="ECO:0007669"/>
    <property type="project" value="UniProtKB-KW"/>
</dbReference>
<dbReference type="InterPro" id="IPR027417">
    <property type="entry name" value="P-loop_NTPase"/>
</dbReference>
<proteinExistence type="predicted"/>
<dbReference type="PANTHER" id="PTHR13696">
    <property type="entry name" value="P-LOOP CONTAINING NUCLEOSIDE TRIPHOSPHATE HYDROLASE"/>
    <property type="match status" value="1"/>
</dbReference>
<dbReference type="Pfam" id="PF10609">
    <property type="entry name" value="ParA"/>
    <property type="match status" value="1"/>
</dbReference>
<keyword evidence="2" id="KW-0067">ATP-binding</keyword>
<dbReference type="EMBL" id="JADEWL010000023">
    <property type="protein sequence ID" value="MBE9213026.1"/>
    <property type="molecule type" value="Genomic_DNA"/>
</dbReference>
<dbReference type="Gene3D" id="3.40.50.300">
    <property type="entry name" value="P-loop containing nucleotide triphosphate hydrolases"/>
    <property type="match status" value="1"/>
</dbReference>
<comment type="caution">
    <text evidence="3">The sequence shown here is derived from an EMBL/GenBank/DDBJ whole genome shotgun (WGS) entry which is preliminary data.</text>
</comment>
<gene>
    <name evidence="3" type="ORF">IQ247_10125</name>
</gene>
<accession>A0A8J7FEW7</accession>
<evidence type="ECO:0000256" key="1">
    <source>
        <dbReference type="ARBA" id="ARBA00022741"/>
    </source>
</evidence>
<keyword evidence="4" id="KW-1185">Reference proteome</keyword>
<dbReference type="SUPFAM" id="SSF52540">
    <property type="entry name" value="P-loop containing nucleoside triphosphate hydrolases"/>
    <property type="match status" value="1"/>
</dbReference>
<evidence type="ECO:0000256" key="2">
    <source>
        <dbReference type="ARBA" id="ARBA00022840"/>
    </source>
</evidence>